<dbReference type="Gene3D" id="3.30.70.260">
    <property type="match status" value="1"/>
</dbReference>
<dbReference type="InterPro" id="IPR004095">
    <property type="entry name" value="TGS"/>
</dbReference>
<dbReference type="Pfam" id="PF19296">
    <property type="entry name" value="RelA_AH_RIS"/>
    <property type="match status" value="1"/>
</dbReference>
<evidence type="ECO:0000256" key="2">
    <source>
        <dbReference type="ARBA" id="ARBA00013251"/>
    </source>
</evidence>
<comment type="catalytic activity">
    <reaction evidence="3">
        <text>GTP + ATP = guanosine 3'-diphosphate 5'-triphosphate + AMP</text>
        <dbReference type="Rhea" id="RHEA:22088"/>
        <dbReference type="ChEBI" id="CHEBI:30616"/>
        <dbReference type="ChEBI" id="CHEBI:37565"/>
        <dbReference type="ChEBI" id="CHEBI:142410"/>
        <dbReference type="ChEBI" id="CHEBI:456215"/>
        <dbReference type="EC" id="2.7.6.5"/>
    </reaction>
</comment>
<proteinExistence type="inferred from homology"/>
<dbReference type="Pfam" id="PF02824">
    <property type="entry name" value="TGS"/>
    <property type="match status" value="1"/>
</dbReference>
<dbReference type="EMBL" id="FRAJ01000003">
    <property type="protein sequence ID" value="SHJ77003.1"/>
    <property type="molecule type" value="Genomic_DNA"/>
</dbReference>
<dbReference type="Proteomes" id="UP000184082">
    <property type="component" value="Unassembled WGS sequence"/>
</dbReference>
<dbReference type="GO" id="GO:0005886">
    <property type="term" value="C:plasma membrane"/>
    <property type="evidence" value="ECO:0007669"/>
    <property type="project" value="TreeGrafter"/>
</dbReference>
<feature type="domain" description="TGS" evidence="8">
    <location>
        <begin position="384"/>
        <end position="445"/>
    </location>
</feature>
<dbReference type="CDD" id="cd01668">
    <property type="entry name" value="TGS_RSH"/>
    <property type="match status" value="1"/>
</dbReference>
<evidence type="ECO:0000256" key="4">
    <source>
        <dbReference type="RuleBase" id="RU003847"/>
    </source>
</evidence>
<dbReference type="InterPro" id="IPR012675">
    <property type="entry name" value="Beta-grasp_dom_sf"/>
</dbReference>
<dbReference type="Pfam" id="PF04607">
    <property type="entry name" value="RelA_SpoT"/>
    <property type="match status" value="1"/>
</dbReference>
<dbReference type="SUPFAM" id="SSF109604">
    <property type="entry name" value="HD-domain/PDEase-like"/>
    <property type="match status" value="1"/>
</dbReference>
<evidence type="ECO:0000259" key="7">
    <source>
        <dbReference type="PROSITE" id="PS51831"/>
    </source>
</evidence>
<evidence type="ECO:0000256" key="1">
    <source>
        <dbReference type="ARBA" id="ARBA00004976"/>
    </source>
</evidence>
<dbReference type="InterPro" id="IPR033655">
    <property type="entry name" value="TGS_RelA/SpoT"/>
</dbReference>
<feature type="region of interest" description="Disordered" evidence="5">
    <location>
        <begin position="550"/>
        <end position="569"/>
    </location>
</feature>
<dbReference type="InterPro" id="IPR002912">
    <property type="entry name" value="ACT_dom"/>
</dbReference>
<dbReference type="EC" id="2.7.6.5" evidence="2"/>
<feature type="domain" description="HD" evidence="7">
    <location>
        <begin position="44"/>
        <end position="143"/>
    </location>
</feature>
<dbReference type="AlphaFoldDB" id="A0A1M6M122"/>
<dbReference type="InterPro" id="IPR003607">
    <property type="entry name" value="HD/PDEase_dom"/>
</dbReference>
<dbReference type="InterPro" id="IPR045865">
    <property type="entry name" value="ACT-like_dom_sf"/>
</dbReference>
<evidence type="ECO:0000313" key="10">
    <source>
        <dbReference type="Proteomes" id="UP000184082"/>
    </source>
</evidence>
<dbReference type="NCBIfam" id="TIGR00691">
    <property type="entry name" value="spoT_relA"/>
    <property type="match status" value="1"/>
</dbReference>
<dbReference type="SUPFAM" id="SSF81301">
    <property type="entry name" value="Nucleotidyltransferase"/>
    <property type="match status" value="1"/>
</dbReference>
<dbReference type="InterPro" id="IPR045600">
    <property type="entry name" value="RelA/SpoT_AH_RIS"/>
</dbReference>
<organism evidence="9 10">
    <name type="scientific">Caminicella sporogenes DSM 14501</name>
    <dbReference type="NCBI Taxonomy" id="1121266"/>
    <lineage>
        <taxon>Bacteria</taxon>
        <taxon>Bacillati</taxon>
        <taxon>Bacillota</taxon>
        <taxon>Clostridia</taxon>
        <taxon>Peptostreptococcales</taxon>
        <taxon>Caminicellaceae</taxon>
        <taxon>Caminicella</taxon>
    </lineage>
</organism>
<dbReference type="InterPro" id="IPR007685">
    <property type="entry name" value="RelA_SpoT"/>
</dbReference>
<reference evidence="9 10" key="1">
    <citation type="submission" date="2016-11" db="EMBL/GenBank/DDBJ databases">
        <authorList>
            <person name="Jaros S."/>
            <person name="Januszkiewicz K."/>
            <person name="Wedrychowicz H."/>
        </authorList>
    </citation>
    <scope>NUCLEOTIDE SEQUENCE [LARGE SCALE GENOMIC DNA]</scope>
    <source>
        <strain evidence="9 10">DSM 14501</strain>
    </source>
</reference>
<dbReference type="PANTHER" id="PTHR21262">
    <property type="entry name" value="GUANOSINE-3',5'-BIS DIPHOSPHATE 3'-PYROPHOSPHOHYDROLASE"/>
    <property type="match status" value="1"/>
</dbReference>
<dbReference type="GO" id="GO:0016301">
    <property type="term" value="F:kinase activity"/>
    <property type="evidence" value="ECO:0007669"/>
    <property type="project" value="UniProtKB-KW"/>
</dbReference>
<dbReference type="SUPFAM" id="SSF81271">
    <property type="entry name" value="TGS-like"/>
    <property type="match status" value="1"/>
</dbReference>
<dbReference type="PROSITE" id="PS51671">
    <property type="entry name" value="ACT"/>
    <property type="match status" value="1"/>
</dbReference>
<dbReference type="Pfam" id="PF13291">
    <property type="entry name" value="ACT_4"/>
    <property type="match status" value="1"/>
</dbReference>
<feature type="compositionally biased region" description="Basic and acidic residues" evidence="5">
    <location>
        <begin position="550"/>
        <end position="560"/>
    </location>
</feature>
<dbReference type="Gene3D" id="3.30.460.10">
    <property type="entry name" value="Beta Polymerase, domain 2"/>
    <property type="match status" value="1"/>
</dbReference>
<comment type="pathway">
    <text evidence="1">Purine metabolism; ppGpp biosynthesis; ppGpp from GTP: step 1/2.</text>
</comment>
<dbReference type="Gene3D" id="1.10.3210.10">
    <property type="entry name" value="Hypothetical protein af1432"/>
    <property type="match status" value="1"/>
</dbReference>
<sequence>MLLETFIEKIRQYNPQYDLSRIIKAYNFAENAHEGQYRKSGEKYFIHPINVALILAELELDESTVIAGLLHDVIEDTKYTFDDIKREFGEEIALLVDGVTKLGKLTYETKEERQAENLRKMFLAMAKDIRVILIKLADRLHNMRTLKYMDENKKKEKAMETLEIYAPIAHRLGIFKIKWEFEDLCLRYLDPDAYYDLVEKVAKKRREREEYINLVIKKLKENLDSLDINYEIYGRPKHFYSIYKKMVYQHKSFEEIYDLTAVRVIVDNVKDCYGVLGIVHTMWKPIPGRFKDYIAMPKPNMYQSLHTTVIGPKGEPLEIQIRTWEMHRIAEYGIAAHWKYKEGKVEEGELDKKLTWLRQLLEWQRDLKDPKEFMETLKIDLFTNQVFVFTPKGDVIELPFGSTPVDFAYKIHSAVGNSCIGAKVDGRIVPLDYKLKTGNIVEILTSSHSNGPSRDWLKFVKSTNAKNRIKQWFKKERKEENIERGKELLEKEIKKQGFNPKELLRAEWLNLIVKKIKLNSIEDLYAAIGYGGIALNQVIPKLKEKYKEEQKENKQLDENKQLQSKVSKSKLNKTAKQGVKVKGIDNILVRFAKCCTPVPGDEIIGFITRGRGITVHRKDCPNILNGVDTDRLIEVQWDTDKKISYQTEIQVIAPDRKGLLSEITNIISEAKLHVTAVNAKTTKEKLAIINLTIEISNTDQLLKVMNKFRTMQGIIDVKRVTS</sequence>
<dbReference type="STRING" id="1121266.SAMN02745883_00424"/>
<dbReference type="CDD" id="cd00077">
    <property type="entry name" value="HDc"/>
    <property type="match status" value="1"/>
</dbReference>
<dbReference type="InterPro" id="IPR012676">
    <property type="entry name" value="TGS-like"/>
</dbReference>
<dbReference type="FunFam" id="3.30.460.10:FF:000001">
    <property type="entry name" value="GTP pyrophosphokinase RelA"/>
    <property type="match status" value="1"/>
</dbReference>
<evidence type="ECO:0000259" key="8">
    <source>
        <dbReference type="PROSITE" id="PS51880"/>
    </source>
</evidence>
<dbReference type="InterPro" id="IPR043519">
    <property type="entry name" value="NT_sf"/>
</dbReference>
<dbReference type="InterPro" id="IPR006674">
    <property type="entry name" value="HD_domain"/>
</dbReference>
<keyword evidence="10" id="KW-1185">Reference proteome</keyword>
<comment type="similarity">
    <text evidence="4">Belongs to the relA/spoT family.</text>
</comment>
<dbReference type="SUPFAM" id="SSF55021">
    <property type="entry name" value="ACT-like"/>
    <property type="match status" value="1"/>
</dbReference>
<keyword evidence="9" id="KW-0808">Transferase</keyword>
<dbReference type="FunFam" id="3.10.20.30:FF:000002">
    <property type="entry name" value="GTP pyrophosphokinase (RelA/SpoT)"/>
    <property type="match status" value="1"/>
</dbReference>
<accession>A0A1M6M122</accession>
<evidence type="ECO:0000256" key="3">
    <source>
        <dbReference type="ARBA" id="ARBA00048244"/>
    </source>
</evidence>
<evidence type="ECO:0000256" key="5">
    <source>
        <dbReference type="SAM" id="MobiDB-lite"/>
    </source>
</evidence>
<name>A0A1M6M122_9FIRM</name>
<dbReference type="SMART" id="SM00471">
    <property type="entry name" value="HDc"/>
    <property type="match status" value="1"/>
</dbReference>
<evidence type="ECO:0000313" key="9">
    <source>
        <dbReference type="EMBL" id="SHJ77003.1"/>
    </source>
</evidence>
<keyword evidence="9" id="KW-0418">Kinase</keyword>
<feature type="domain" description="ACT" evidence="6">
    <location>
        <begin position="648"/>
        <end position="722"/>
    </location>
</feature>
<dbReference type="UniPathway" id="UPA00908">
    <property type="reaction ID" value="UER00884"/>
</dbReference>
<dbReference type="CDD" id="cd04876">
    <property type="entry name" value="ACT_RelA-SpoT"/>
    <property type="match status" value="1"/>
</dbReference>
<dbReference type="GO" id="GO:0008728">
    <property type="term" value="F:GTP diphosphokinase activity"/>
    <property type="evidence" value="ECO:0007669"/>
    <property type="project" value="UniProtKB-EC"/>
</dbReference>
<dbReference type="SMART" id="SM00954">
    <property type="entry name" value="RelA_SpoT"/>
    <property type="match status" value="1"/>
</dbReference>
<dbReference type="PROSITE" id="PS51880">
    <property type="entry name" value="TGS"/>
    <property type="match status" value="1"/>
</dbReference>
<dbReference type="PANTHER" id="PTHR21262:SF31">
    <property type="entry name" value="GTP PYROPHOSPHOKINASE"/>
    <property type="match status" value="1"/>
</dbReference>
<evidence type="ECO:0000259" key="6">
    <source>
        <dbReference type="PROSITE" id="PS51671"/>
    </source>
</evidence>
<dbReference type="InterPro" id="IPR004811">
    <property type="entry name" value="RelA/Spo_fam"/>
</dbReference>
<dbReference type="Pfam" id="PF13328">
    <property type="entry name" value="HD_4"/>
    <property type="match status" value="1"/>
</dbReference>
<dbReference type="GO" id="GO:0015970">
    <property type="term" value="P:guanosine tetraphosphate biosynthetic process"/>
    <property type="evidence" value="ECO:0007669"/>
    <property type="project" value="UniProtKB-UniPathway"/>
</dbReference>
<dbReference type="Gene3D" id="3.10.20.30">
    <property type="match status" value="1"/>
</dbReference>
<dbReference type="FunFam" id="1.10.3210.10:FF:000001">
    <property type="entry name" value="GTP pyrophosphokinase RelA"/>
    <property type="match status" value="1"/>
</dbReference>
<comment type="function">
    <text evidence="4">In eubacteria ppGpp (guanosine 3'-diphosphate 5'-diphosphate) is a mediator of the stringent response that coordinates a variety of cellular activities in response to changes in nutritional abundance.</text>
</comment>
<dbReference type="RefSeq" id="WP_072965715.1">
    <property type="nucleotide sequence ID" value="NZ_FRAJ01000003.1"/>
</dbReference>
<dbReference type="CDD" id="cd05399">
    <property type="entry name" value="NT_Rel-Spo_like"/>
    <property type="match status" value="1"/>
</dbReference>
<dbReference type="PROSITE" id="PS51831">
    <property type="entry name" value="HD"/>
    <property type="match status" value="1"/>
</dbReference>
<gene>
    <name evidence="9" type="ORF">SAMN02745883_00424</name>
</gene>
<protein>
    <recommendedName>
        <fullName evidence="2">GTP diphosphokinase</fullName>
        <ecNumber evidence="2">2.7.6.5</ecNumber>
    </recommendedName>
</protein>